<evidence type="ECO:0000313" key="1">
    <source>
        <dbReference type="EMBL" id="AXA44759.1"/>
    </source>
</evidence>
<sequence>MLPLGSMAGTIESAADFLLPRHGCVSRDKTAQEAIEETGKKQVDDAPAGLILRLDAQLKKLQYENYSDAEE</sequence>
<proteinExistence type="predicted"/>
<gene>
    <name evidence="1" type="ORF">DLJ82_6789</name>
</gene>
<protein>
    <submittedName>
        <fullName evidence="1">Uncharacterized protein</fullName>
    </submittedName>
</protein>
<organism evidence="1 2">
    <name type="scientific">Rhizobium leguminosarum</name>
    <dbReference type="NCBI Taxonomy" id="384"/>
    <lineage>
        <taxon>Bacteria</taxon>
        <taxon>Pseudomonadati</taxon>
        <taxon>Pseudomonadota</taxon>
        <taxon>Alphaproteobacteria</taxon>
        <taxon>Hyphomicrobiales</taxon>
        <taxon>Rhizobiaceae</taxon>
        <taxon>Rhizobium/Agrobacterium group</taxon>
        <taxon>Rhizobium</taxon>
    </lineage>
</organism>
<dbReference type="Proteomes" id="UP000251166">
    <property type="component" value="Plasmid unnamed4"/>
</dbReference>
<name>A0A2Z4YUI1_RHILE</name>
<evidence type="ECO:0000313" key="2">
    <source>
        <dbReference type="Proteomes" id="UP000251166"/>
    </source>
</evidence>
<keyword evidence="1" id="KW-0614">Plasmid</keyword>
<reference evidence="1 2" key="1">
    <citation type="submission" date="2018-07" db="EMBL/GenBank/DDBJ databases">
        <title>Rhizobium leguminosarum strain:ATCC 14479 Genome sequencing and assembly.</title>
        <authorList>
            <person name="Chakraborty R."/>
        </authorList>
    </citation>
    <scope>NUCLEOTIDE SEQUENCE [LARGE SCALE GENOMIC DNA]</scope>
    <source>
        <strain evidence="1 2">ATCC 14479</strain>
        <plasmid evidence="2">Plasmid unnamed4</plasmid>
    </source>
</reference>
<geneLocation type="plasmid" evidence="1 2">
    <name>unnamed4</name>
</geneLocation>
<dbReference type="EMBL" id="CP030764">
    <property type="protein sequence ID" value="AXA44759.1"/>
    <property type="molecule type" value="Genomic_DNA"/>
</dbReference>
<dbReference type="AlphaFoldDB" id="A0A2Z4YUI1"/>
<accession>A0A2Z4YUI1</accession>